<feature type="chain" id="PRO_5038647283" description="Lipoprotein" evidence="1">
    <location>
        <begin position="22"/>
        <end position="162"/>
    </location>
</feature>
<sequence length="162" mass="18759">MKKWILTVLLTSLIVVSGCGAVQNQKTEGGNQQTVAEQEKNQETEQPKVNLEDIVYTPIDESKYEGMELEMIKLVNLHAKYVNERDHNNFKQIRQSPDVNLPNYKVMNFEILEFSNMKKTQGYVSVNMTYVGFESKVVESGIRNFFIAQNKETKKWFVKDVD</sequence>
<evidence type="ECO:0000313" key="2">
    <source>
        <dbReference type="EMBL" id="TVX91759.1"/>
    </source>
</evidence>
<protein>
    <recommendedName>
        <fullName evidence="4">Lipoprotein</fullName>
    </recommendedName>
</protein>
<proteinExistence type="predicted"/>
<feature type="signal peptide" evidence="1">
    <location>
        <begin position="1"/>
        <end position="21"/>
    </location>
</feature>
<accession>A0A559IVV3</accession>
<evidence type="ECO:0008006" key="4">
    <source>
        <dbReference type="Google" id="ProtNLM"/>
    </source>
</evidence>
<organism evidence="2 3">
    <name type="scientific">Paenibacillus agilis</name>
    <dbReference type="NCBI Taxonomy" id="3020863"/>
    <lineage>
        <taxon>Bacteria</taxon>
        <taxon>Bacillati</taxon>
        <taxon>Bacillota</taxon>
        <taxon>Bacilli</taxon>
        <taxon>Bacillales</taxon>
        <taxon>Paenibacillaceae</taxon>
        <taxon>Paenibacillus</taxon>
    </lineage>
</organism>
<dbReference type="RefSeq" id="WP_144986571.1">
    <property type="nucleotide sequence ID" value="NZ_VNJK01000001.1"/>
</dbReference>
<evidence type="ECO:0000313" key="3">
    <source>
        <dbReference type="Proteomes" id="UP000318102"/>
    </source>
</evidence>
<dbReference type="EMBL" id="VNJK01000001">
    <property type="protein sequence ID" value="TVX91759.1"/>
    <property type="molecule type" value="Genomic_DNA"/>
</dbReference>
<keyword evidence="1" id="KW-0732">Signal</keyword>
<keyword evidence="3" id="KW-1185">Reference proteome</keyword>
<reference evidence="2 3" key="1">
    <citation type="submission" date="2019-07" db="EMBL/GenBank/DDBJ databases">
        <authorList>
            <person name="Kim J."/>
        </authorList>
    </citation>
    <scope>NUCLEOTIDE SEQUENCE [LARGE SCALE GENOMIC DNA]</scope>
    <source>
        <strain evidence="2 3">N4</strain>
    </source>
</reference>
<gene>
    <name evidence="2" type="ORF">FPZ44_01005</name>
</gene>
<dbReference type="Proteomes" id="UP000318102">
    <property type="component" value="Unassembled WGS sequence"/>
</dbReference>
<comment type="caution">
    <text evidence="2">The sequence shown here is derived from an EMBL/GenBank/DDBJ whole genome shotgun (WGS) entry which is preliminary data.</text>
</comment>
<evidence type="ECO:0000256" key="1">
    <source>
        <dbReference type="SAM" id="SignalP"/>
    </source>
</evidence>
<name>A0A559IVV3_9BACL</name>
<dbReference type="AlphaFoldDB" id="A0A559IVV3"/>
<dbReference type="OrthoDB" id="2650525at2"/>
<dbReference type="PROSITE" id="PS51257">
    <property type="entry name" value="PROKAR_LIPOPROTEIN"/>
    <property type="match status" value="1"/>
</dbReference>